<dbReference type="AlphaFoldDB" id="A0AAP7GTP8"/>
<comment type="caution">
    <text evidence="1">The sequence shown here is derived from an EMBL/GenBank/DDBJ whole genome shotgun (WGS) entry which is preliminary data.</text>
</comment>
<accession>A0AAP7GTP8</accession>
<proteinExistence type="predicted"/>
<sequence length="148" mass="15756">MGIAAACTPTEEDARKQKVEADRAIAEAGVRRALKDPDSAKIVIRQAFAMFDGTIVCGMVNAKNSFGGYTGDRAFMINVNADGSTGAPSVAQDDVSSAVSVEMCDFQRDYAAQPGHVGKAVTPEQSRELLAAYTKRVREVVARINTGR</sequence>
<evidence type="ECO:0000313" key="2">
    <source>
        <dbReference type="Proteomes" id="UP000092125"/>
    </source>
</evidence>
<evidence type="ECO:0000313" key="1">
    <source>
        <dbReference type="EMBL" id="OBU62247.1"/>
    </source>
</evidence>
<dbReference type="Proteomes" id="UP000092125">
    <property type="component" value="Unassembled WGS sequence"/>
</dbReference>
<reference evidence="1 2" key="1">
    <citation type="submission" date="2016-05" db="EMBL/GenBank/DDBJ databases">
        <title>Draft Genome Sequences of Stenotrophomonas maltophilia Strains Sm32COP, Sm41DVV, Sm46PAILV, SmF3, SmF22, SmSOFb1 and SmCVFa1, Isolated from Different Manures, in France.</title>
        <authorList>
            <person name="Nazaret S."/>
            <person name="Bodilis J."/>
        </authorList>
    </citation>
    <scope>NUCLEOTIDE SEQUENCE [LARGE SCALE GENOMIC DNA]</scope>
    <source>
        <strain evidence="1 2">Sm41DVV</strain>
    </source>
</reference>
<name>A0AAP7GTP8_STEMA</name>
<dbReference type="RefSeq" id="WP_065181652.1">
    <property type="nucleotide sequence ID" value="NZ_CAXOQU010000034.1"/>
</dbReference>
<dbReference type="EMBL" id="LYVI01000003">
    <property type="protein sequence ID" value="OBU62247.1"/>
    <property type="molecule type" value="Genomic_DNA"/>
</dbReference>
<gene>
    <name evidence="1" type="ORF">A9K56_05375</name>
</gene>
<protein>
    <submittedName>
        <fullName evidence="1">Uncharacterized protein</fullName>
    </submittedName>
</protein>
<organism evidence="1 2">
    <name type="scientific">Stenotrophomonas maltophilia</name>
    <name type="common">Pseudomonas maltophilia</name>
    <name type="synonym">Xanthomonas maltophilia</name>
    <dbReference type="NCBI Taxonomy" id="40324"/>
    <lineage>
        <taxon>Bacteria</taxon>
        <taxon>Pseudomonadati</taxon>
        <taxon>Pseudomonadota</taxon>
        <taxon>Gammaproteobacteria</taxon>
        <taxon>Lysobacterales</taxon>
        <taxon>Lysobacteraceae</taxon>
        <taxon>Stenotrophomonas</taxon>
        <taxon>Stenotrophomonas maltophilia group</taxon>
    </lineage>
</organism>